<gene>
    <name evidence="3" type="ORF">J2Z64_004283</name>
</gene>
<accession>A0A9X1CDN7</accession>
<sequence>MKKFHKILSVTALSALIAVPVFVTPVSAQELNVEESSEIKIHAPNKAPDELKVIWKIDKPTDEEAGEITVAKAATVKEMLRAIAAPDGSDQTYKVTDEDGEKKNDKSELATGDQLTVTAEDGTTATYEVYEKESSEIKIHAPNKAPDELKIIWKINKPTDEEAGEITVAKAATVKEMLRAIAAPDGSDQTYKVTDEDGEKKNDKSELATGDQLTVTAEDGTTATYEVYEKESSEIKIHAPNKAPDELKVIWKIDKPTDEEAGEITVAKAATVKEMLRAIAAPDGSDQTYKVTDEDGEKKNDKSELATGDQLTVTAEDGTTATYEVYEKESSEIKIHAPNKAPDELKVIWKIDEPTDEEAGEITVAKAATVKKMLRAIAAPDGSDQTYKVTDEDGEAKTDKSELATGDQLTVTAEDGTTATYEVYEKESSEIKIHAPNKAPDELKVIWKIDKPTDEEAGEITVANAATVKKMLRAIAAPDGSDQTYKVTDGDGKTKKGKRELAAGDQLTVTAEDGTTATYDIIVKDPAE</sequence>
<proteinExistence type="predicted"/>
<protein>
    <submittedName>
        <fullName evidence="3">Translation elongation factor EF-4</fullName>
    </submittedName>
</protein>
<feature type="chain" id="PRO_5040867469" evidence="2">
    <location>
        <begin position="29"/>
        <end position="528"/>
    </location>
</feature>
<feature type="region of interest" description="Disordered" evidence="1">
    <location>
        <begin position="184"/>
        <end position="210"/>
    </location>
</feature>
<feature type="compositionally biased region" description="Basic and acidic residues" evidence="1">
    <location>
        <begin position="95"/>
        <end position="108"/>
    </location>
</feature>
<keyword evidence="2" id="KW-0732">Signal</keyword>
<evidence type="ECO:0000313" key="3">
    <source>
        <dbReference type="EMBL" id="MBP2079974.1"/>
    </source>
</evidence>
<keyword evidence="4" id="KW-1185">Reference proteome</keyword>
<feature type="compositionally biased region" description="Basic and acidic residues" evidence="1">
    <location>
        <begin position="389"/>
        <end position="401"/>
    </location>
</feature>
<evidence type="ECO:0000313" key="4">
    <source>
        <dbReference type="Proteomes" id="UP001138793"/>
    </source>
</evidence>
<feature type="signal peptide" evidence="2">
    <location>
        <begin position="1"/>
        <end position="28"/>
    </location>
</feature>
<dbReference type="Proteomes" id="UP001138793">
    <property type="component" value="Unassembled WGS sequence"/>
</dbReference>
<comment type="caution">
    <text evidence="3">The sequence shown here is derived from an EMBL/GenBank/DDBJ whole genome shotgun (WGS) entry which is preliminary data.</text>
</comment>
<feature type="compositionally biased region" description="Basic and acidic residues" evidence="1">
    <location>
        <begin position="193"/>
        <end position="206"/>
    </location>
</feature>
<feature type="compositionally biased region" description="Basic and acidic residues" evidence="1">
    <location>
        <begin position="291"/>
        <end position="304"/>
    </location>
</feature>
<feature type="region of interest" description="Disordered" evidence="1">
    <location>
        <begin position="480"/>
        <end position="499"/>
    </location>
</feature>
<keyword evidence="3" id="KW-0251">Elongation factor</keyword>
<evidence type="ECO:0000256" key="1">
    <source>
        <dbReference type="SAM" id="MobiDB-lite"/>
    </source>
</evidence>
<dbReference type="AlphaFoldDB" id="A0A9X1CDN7"/>
<dbReference type="EMBL" id="JAGGMB010000024">
    <property type="protein sequence ID" value="MBP2079974.1"/>
    <property type="molecule type" value="Genomic_DNA"/>
</dbReference>
<feature type="compositionally biased region" description="Basic and acidic residues" evidence="1">
    <location>
        <begin position="488"/>
        <end position="499"/>
    </location>
</feature>
<feature type="region of interest" description="Disordered" evidence="1">
    <location>
        <begin position="381"/>
        <end position="401"/>
    </location>
</feature>
<keyword evidence="3" id="KW-0648">Protein biosynthesis</keyword>
<name>A0A9X1CDN7_9BACI</name>
<feature type="region of interest" description="Disordered" evidence="1">
    <location>
        <begin position="88"/>
        <end position="108"/>
    </location>
</feature>
<reference evidence="3" key="1">
    <citation type="submission" date="2021-03" db="EMBL/GenBank/DDBJ databases">
        <title>Genomic Encyclopedia of Type Strains, Phase IV (KMG-IV): sequencing the most valuable type-strain genomes for metagenomic binning, comparative biology and taxonomic classification.</title>
        <authorList>
            <person name="Goeker M."/>
        </authorList>
    </citation>
    <scope>NUCLEOTIDE SEQUENCE</scope>
    <source>
        <strain evidence="3">DSM 107338</strain>
    </source>
</reference>
<evidence type="ECO:0000256" key="2">
    <source>
        <dbReference type="SAM" id="SignalP"/>
    </source>
</evidence>
<feature type="region of interest" description="Disordered" evidence="1">
    <location>
        <begin position="283"/>
        <end position="307"/>
    </location>
</feature>
<dbReference type="RefSeq" id="WP_210095953.1">
    <property type="nucleotide sequence ID" value="NZ_JAGGMB010000024.1"/>
</dbReference>
<dbReference type="GO" id="GO:0003746">
    <property type="term" value="F:translation elongation factor activity"/>
    <property type="evidence" value="ECO:0007669"/>
    <property type="project" value="UniProtKB-KW"/>
</dbReference>
<organism evidence="3 4">
    <name type="scientific">Oceanobacillus polygoni</name>
    <dbReference type="NCBI Taxonomy" id="1235259"/>
    <lineage>
        <taxon>Bacteria</taxon>
        <taxon>Bacillati</taxon>
        <taxon>Bacillota</taxon>
        <taxon>Bacilli</taxon>
        <taxon>Bacillales</taxon>
        <taxon>Bacillaceae</taxon>
        <taxon>Oceanobacillus</taxon>
    </lineage>
</organism>